<dbReference type="Gene3D" id="2.115.10.20">
    <property type="entry name" value="Glycosyl hydrolase domain, family 43"/>
    <property type="match status" value="1"/>
</dbReference>
<dbReference type="Pfam" id="PF04616">
    <property type="entry name" value="Glyco_hydro_43"/>
    <property type="match status" value="1"/>
</dbReference>
<dbReference type="SUPFAM" id="SSF75005">
    <property type="entry name" value="Arabinanase/levansucrase/invertase"/>
    <property type="match status" value="1"/>
</dbReference>
<evidence type="ECO:0000256" key="2">
    <source>
        <dbReference type="ARBA" id="ARBA00022801"/>
    </source>
</evidence>
<evidence type="ECO:0000256" key="6">
    <source>
        <dbReference type="RuleBase" id="RU361187"/>
    </source>
</evidence>
<sequence length="344" mass="38476">MSVGFYDPPVINIFHQADPAAHVFKFDPDTVFIYGSHDYNSTTASDDVGSQYDMKDYYVLTQTDISQPATVGNKILDLPDVPWAQKQLWAPDVAEKDGQYYLFFPAKDKSEDGLFRIGVALSDTPDGTFKAEPDYIEGSYSIDPAVLADDDGSYYIYFGGLWGGQLQAWTNNTYDSSQLGPNAPTTGNALGPRYAKLSEDLKSFDGEVQELVFIDQDGQQMQANSTRRFFEASSINKIGDLYYYQYSTGDSHTIEVAVGTSPQGPFVWNSTLLQPVAGWTTHESITKFKDDWLLYYADASLTHQDNLRNTKVRKLVYEDGTLSLAQPQPLQPVAKIKRTMRWAA</sequence>
<accession>A0A6A6HFM2</accession>
<evidence type="ECO:0000256" key="1">
    <source>
        <dbReference type="ARBA" id="ARBA00009865"/>
    </source>
</evidence>
<dbReference type="OrthoDB" id="5211809at2759"/>
<evidence type="ECO:0000313" key="8">
    <source>
        <dbReference type="Proteomes" id="UP000800092"/>
    </source>
</evidence>
<dbReference type="Proteomes" id="UP000800092">
    <property type="component" value="Unassembled WGS sequence"/>
</dbReference>
<proteinExistence type="inferred from homology"/>
<feature type="site" description="Important for catalytic activity, responsible for pKa modulation of the active site Glu and correct orientation of both the proton donor and substrate" evidence="5">
    <location>
        <position position="143"/>
    </location>
</feature>
<organism evidence="7 8">
    <name type="scientific">Viridothelium virens</name>
    <name type="common">Speckled blister lichen</name>
    <name type="synonym">Trypethelium virens</name>
    <dbReference type="NCBI Taxonomy" id="1048519"/>
    <lineage>
        <taxon>Eukaryota</taxon>
        <taxon>Fungi</taxon>
        <taxon>Dikarya</taxon>
        <taxon>Ascomycota</taxon>
        <taxon>Pezizomycotina</taxon>
        <taxon>Dothideomycetes</taxon>
        <taxon>Dothideomycetes incertae sedis</taxon>
        <taxon>Trypetheliales</taxon>
        <taxon>Trypetheliaceae</taxon>
        <taxon>Viridothelium</taxon>
    </lineage>
</organism>
<dbReference type="GO" id="GO:0004553">
    <property type="term" value="F:hydrolase activity, hydrolyzing O-glycosyl compounds"/>
    <property type="evidence" value="ECO:0007669"/>
    <property type="project" value="InterPro"/>
</dbReference>
<dbReference type="PANTHER" id="PTHR43772">
    <property type="entry name" value="ENDO-1,4-BETA-XYLANASE"/>
    <property type="match status" value="1"/>
</dbReference>
<evidence type="ECO:0000256" key="4">
    <source>
        <dbReference type="ARBA" id="ARBA00023295"/>
    </source>
</evidence>
<keyword evidence="2 6" id="KW-0378">Hydrolase</keyword>
<evidence type="ECO:0000256" key="5">
    <source>
        <dbReference type="PIRSR" id="PIRSR606710-2"/>
    </source>
</evidence>
<gene>
    <name evidence="7" type="ORF">EV356DRAFT_497176</name>
</gene>
<dbReference type="EMBL" id="ML991782">
    <property type="protein sequence ID" value="KAF2236916.1"/>
    <property type="molecule type" value="Genomic_DNA"/>
</dbReference>
<dbReference type="AlphaFoldDB" id="A0A6A6HFM2"/>
<name>A0A6A6HFM2_VIRVR</name>
<dbReference type="InterPro" id="IPR052176">
    <property type="entry name" value="Glycosyl_Hydrlase_43_Enz"/>
</dbReference>
<protein>
    <submittedName>
        <fullName evidence="7">Glycoside hydrolase family 43 protein</fullName>
    </submittedName>
</protein>
<keyword evidence="4 6" id="KW-0326">Glycosidase</keyword>
<dbReference type="InterPro" id="IPR023296">
    <property type="entry name" value="Glyco_hydro_beta-prop_sf"/>
</dbReference>
<dbReference type="InterPro" id="IPR006710">
    <property type="entry name" value="Glyco_hydro_43"/>
</dbReference>
<keyword evidence="8" id="KW-1185">Reference proteome</keyword>
<comment type="similarity">
    <text evidence="1 6">Belongs to the glycosyl hydrolase 43 family.</text>
</comment>
<keyword evidence="3" id="KW-0119">Carbohydrate metabolism</keyword>
<dbReference type="PANTHER" id="PTHR43772:SF2">
    <property type="entry name" value="PUTATIVE (AFU_ORTHOLOGUE AFUA_2G04480)-RELATED"/>
    <property type="match status" value="1"/>
</dbReference>
<dbReference type="GO" id="GO:0005975">
    <property type="term" value="P:carbohydrate metabolic process"/>
    <property type="evidence" value="ECO:0007669"/>
    <property type="project" value="InterPro"/>
</dbReference>
<reference evidence="7" key="1">
    <citation type="journal article" date="2020" name="Stud. Mycol.">
        <title>101 Dothideomycetes genomes: a test case for predicting lifestyles and emergence of pathogens.</title>
        <authorList>
            <person name="Haridas S."/>
            <person name="Albert R."/>
            <person name="Binder M."/>
            <person name="Bloem J."/>
            <person name="Labutti K."/>
            <person name="Salamov A."/>
            <person name="Andreopoulos B."/>
            <person name="Baker S."/>
            <person name="Barry K."/>
            <person name="Bills G."/>
            <person name="Bluhm B."/>
            <person name="Cannon C."/>
            <person name="Castanera R."/>
            <person name="Culley D."/>
            <person name="Daum C."/>
            <person name="Ezra D."/>
            <person name="Gonzalez J."/>
            <person name="Henrissat B."/>
            <person name="Kuo A."/>
            <person name="Liang C."/>
            <person name="Lipzen A."/>
            <person name="Lutzoni F."/>
            <person name="Magnuson J."/>
            <person name="Mondo S."/>
            <person name="Nolan M."/>
            <person name="Ohm R."/>
            <person name="Pangilinan J."/>
            <person name="Park H.-J."/>
            <person name="Ramirez L."/>
            <person name="Alfaro M."/>
            <person name="Sun H."/>
            <person name="Tritt A."/>
            <person name="Yoshinaga Y."/>
            <person name="Zwiers L.-H."/>
            <person name="Turgeon B."/>
            <person name="Goodwin S."/>
            <person name="Spatafora J."/>
            <person name="Crous P."/>
            <person name="Grigoriev I."/>
        </authorList>
    </citation>
    <scope>NUCLEOTIDE SEQUENCE</scope>
    <source>
        <strain evidence="7">Tuck. ex Michener</strain>
    </source>
</reference>
<evidence type="ECO:0000313" key="7">
    <source>
        <dbReference type="EMBL" id="KAF2236916.1"/>
    </source>
</evidence>
<evidence type="ECO:0000256" key="3">
    <source>
        <dbReference type="ARBA" id="ARBA00023277"/>
    </source>
</evidence>